<dbReference type="AlphaFoldDB" id="A0A382U9M0"/>
<feature type="non-terminal residue" evidence="2">
    <location>
        <position position="1"/>
    </location>
</feature>
<reference evidence="2" key="1">
    <citation type="submission" date="2018-05" db="EMBL/GenBank/DDBJ databases">
        <authorList>
            <person name="Lanie J.A."/>
            <person name="Ng W.-L."/>
            <person name="Kazmierczak K.M."/>
            <person name="Andrzejewski T.M."/>
            <person name="Davidsen T.M."/>
            <person name="Wayne K.J."/>
            <person name="Tettelin H."/>
            <person name="Glass J.I."/>
            <person name="Rusch D."/>
            <person name="Podicherti R."/>
            <person name="Tsui H.-C.T."/>
            <person name="Winkler M.E."/>
        </authorList>
    </citation>
    <scope>NUCLEOTIDE SEQUENCE</scope>
</reference>
<organism evidence="2">
    <name type="scientific">marine metagenome</name>
    <dbReference type="NCBI Taxonomy" id="408172"/>
    <lineage>
        <taxon>unclassified sequences</taxon>
        <taxon>metagenomes</taxon>
        <taxon>ecological metagenomes</taxon>
    </lineage>
</organism>
<accession>A0A382U9M0</accession>
<name>A0A382U9M0_9ZZZZ</name>
<protein>
    <submittedName>
        <fullName evidence="2">Uncharacterized protein</fullName>
    </submittedName>
</protein>
<dbReference type="EMBL" id="UINC01142189">
    <property type="protein sequence ID" value="SVD30378.1"/>
    <property type="molecule type" value="Genomic_DNA"/>
</dbReference>
<proteinExistence type="predicted"/>
<sequence>VTQSGNTQTVSVDQSGGEGNMDFNQITAGIGFGF</sequence>
<evidence type="ECO:0000313" key="2">
    <source>
        <dbReference type="EMBL" id="SVD30378.1"/>
    </source>
</evidence>
<gene>
    <name evidence="2" type="ORF">METZ01_LOCUS383232</name>
</gene>
<evidence type="ECO:0000256" key="1">
    <source>
        <dbReference type="SAM" id="MobiDB-lite"/>
    </source>
</evidence>
<feature type="region of interest" description="Disordered" evidence="1">
    <location>
        <begin position="1"/>
        <end position="24"/>
    </location>
</feature>
<feature type="compositionally biased region" description="Polar residues" evidence="1">
    <location>
        <begin position="1"/>
        <end position="14"/>
    </location>
</feature>